<keyword evidence="2" id="KW-1185">Reference proteome</keyword>
<accession>A0ABT4I4C0</accession>
<name>A0ABT4I4C0_9BACL</name>
<dbReference type="EMBL" id="JAPTNG010000021">
    <property type="protein sequence ID" value="MCZ0833300.1"/>
    <property type="molecule type" value="Genomic_DNA"/>
</dbReference>
<organism evidence="1 2">
    <name type="scientific">Brevibacillus halotolerans</name>
    <dbReference type="NCBI Taxonomy" id="1507437"/>
    <lineage>
        <taxon>Bacteria</taxon>
        <taxon>Bacillati</taxon>
        <taxon>Bacillota</taxon>
        <taxon>Bacilli</taxon>
        <taxon>Bacillales</taxon>
        <taxon>Paenibacillaceae</taxon>
        <taxon>Brevibacillus</taxon>
    </lineage>
</organism>
<evidence type="ECO:0000313" key="1">
    <source>
        <dbReference type="EMBL" id="MCZ0833300.1"/>
    </source>
</evidence>
<dbReference type="Proteomes" id="UP001067708">
    <property type="component" value="Unassembled WGS sequence"/>
</dbReference>
<comment type="caution">
    <text evidence="1">The sequence shown here is derived from an EMBL/GenBank/DDBJ whole genome shotgun (WGS) entry which is preliminary data.</text>
</comment>
<reference evidence="1" key="1">
    <citation type="submission" date="2022-09" db="EMBL/GenBank/DDBJ databases">
        <title>Genome analysis and characterization of larvicidal activity of Brevibacillus strains.</title>
        <authorList>
            <person name="Patrusheva E.V."/>
            <person name="Izotova A.O."/>
            <person name="Toshchakov S.V."/>
            <person name="Sineoky S.P."/>
        </authorList>
    </citation>
    <scope>NUCLEOTIDE SEQUENCE</scope>
    <source>
        <strain evidence="1">VKPM_B-13244</strain>
    </source>
</reference>
<protein>
    <submittedName>
        <fullName evidence="1">Uncharacterized protein</fullName>
    </submittedName>
</protein>
<evidence type="ECO:0000313" key="2">
    <source>
        <dbReference type="Proteomes" id="UP001067708"/>
    </source>
</evidence>
<proteinExistence type="predicted"/>
<dbReference type="RefSeq" id="WP_212932656.1">
    <property type="nucleotide sequence ID" value="NZ_BORK01000013.1"/>
</dbReference>
<sequence>MKTEGLVKPAGLRGKAVSLACEALGYAFRYGGGYMRDVLKYVSDDAAAFVYKYSDKIAKQLFKIAEIPDLTVNMVKDAIFQFLNKKLDMDAGLALEIADGVKRALNIILF</sequence>
<gene>
    <name evidence="1" type="ORF">O0535_21545</name>
</gene>